<evidence type="ECO:0000256" key="1">
    <source>
        <dbReference type="ARBA" id="ARBA00022612"/>
    </source>
</evidence>
<reference evidence="7 8" key="1">
    <citation type="journal article" date="2013" name="Extremophiles">
        <title>Genomic analysis of cold-active Colwelliaphage 9A and psychrophilic phage-host interactions.</title>
        <authorList>
            <person name="Colangelo-Lillis J.R."/>
            <person name="Deming J.W."/>
        </authorList>
    </citation>
    <scope>NUCLEOTIDE SEQUENCE [LARGE SCALE GENOMIC DNA]</scope>
    <source>
        <strain evidence="7">9A</strain>
    </source>
</reference>
<dbReference type="Gene3D" id="3.40.50.300">
    <property type="entry name" value="P-loop containing nucleotide triphosphate hydrolases"/>
    <property type="match status" value="1"/>
</dbReference>
<keyword evidence="2" id="KW-0547">Nucleotide-binding</keyword>
<sequence>MSTNYQHPYDMKTARWIRRHTILEKDVEKRKEFIMTLESVFPNSFAEIMRYIAADYRVMIRDDQMWADFNSPDWVGAVWSCGRAYGKTWAGSPACIEYAMQYPNARIGLIAPTFGMGRTNMIEGSSGIVKLSPRGFKPKYNRSDGALKWKNGTTAKLFSAENGDRIRGENFDYIWVDEFCFCKFTGQDDDFWKMAKFALRAGKYPKFTITTSPRPVKALRELYDQSKKENSKIIFHTGTTFDNYALPQSFIDEIKLGEGTSLYNQEVLGMILEENLGAIFTNENIMRVDLDTHDQDPDKYNERMQNLINSMDSIVVAVDPNVVEDINSDETGVVVTGRKGGYGYVFRDASSRGRISDIYKKVVHLYHQFSAEAVIVETNNGGDFIPAAIFNIDPMVVVKKVFASRGKRSRAEPIGLLYERKKIYHVGVFMDLESQMTEYNPQVHASSPDRLDALVWGITHLFPASMRGLYSADKPEDLYGVPDKKKEGLTDLYGELYAQKEDTYNPYSTDEDPDTSNSDDDDSGAVYDIYL</sequence>
<evidence type="ECO:0000256" key="2">
    <source>
        <dbReference type="ARBA" id="ARBA00022741"/>
    </source>
</evidence>
<feature type="region of interest" description="Disordered" evidence="5">
    <location>
        <begin position="497"/>
        <end position="527"/>
    </location>
</feature>
<dbReference type="GeneID" id="13165489"/>
<organism evidence="7 8">
    <name type="scientific">Colwellia phage 9A</name>
    <dbReference type="NCBI Taxonomy" id="765765"/>
    <lineage>
        <taxon>Viruses</taxon>
        <taxon>Duplodnaviria</taxon>
        <taxon>Heunggongvirae</taxon>
        <taxon>Uroviricota</taxon>
        <taxon>Caudoviricetes</taxon>
        <taxon>Franklinbayvirus</taxon>
        <taxon>Franklinbayvirus fv9A</taxon>
    </lineage>
</organism>
<proteinExistence type="predicted"/>
<accession>I3UMF3</accession>
<dbReference type="InterPro" id="IPR027417">
    <property type="entry name" value="P-loop_NTPase"/>
</dbReference>
<dbReference type="InterPro" id="IPR035421">
    <property type="entry name" value="Terminase_6C"/>
</dbReference>
<feature type="compositionally biased region" description="Acidic residues" evidence="5">
    <location>
        <begin position="509"/>
        <end position="523"/>
    </location>
</feature>
<dbReference type="KEGG" id="vg:13165489"/>
<keyword evidence="1" id="KW-1188">Viral release from host cell</keyword>
<dbReference type="Proteomes" id="UP000005266">
    <property type="component" value="Segment"/>
</dbReference>
<evidence type="ECO:0000256" key="3">
    <source>
        <dbReference type="ARBA" id="ARBA00022840"/>
    </source>
</evidence>
<evidence type="ECO:0000256" key="5">
    <source>
        <dbReference type="SAM" id="MobiDB-lite"/>
    </source>
</evidence>
<evidence type="ECO:0000313" key="8">
    <source>
        <dbReference type="Proteomes" id="UP000005266"/>
    </source>
</evidence>
<dbReference type="Pfam" id="PF17289">
    <property type="entry name" value="Terminase_6C"/>
    <property type="match status" value="1"/>
</dbReference>
<feature type="domain" description="Terminase large subunit gp17-like C-terminal" evidence="6">
    <location>
        <begin position="317"/>
        <end position="460"/>
    </location>
</feature>
<evidence type="ECO:0000256" key="4">
    <source>
        <dbReference type="ARBA" id="ARBA00023219"/>
    </source>
</evidence>
<dbReference type="GO" id="GO:0005524">
    <property type="term" value="F:ATP binding"/>
    <property type="evidence" value="ECO:0007669"/>
    <property type="project" value="UniProtKB-KW"/>
</dbReference>
<protein>
    <submittedName>
        <fullName evidence="7">Terminase</fullName>
    </submittedName>
</protein>
<dbReference type="Pfam" id="PF03237">
    <property type="entry name" value="Terminase_6N"/>
    <property type="match status" value="1"/>
</dbReference>
<dbReference type="RefSeq" id="YP_006489258.1">
    <property type="nucleotide sequence ID" value="NC_018088.1"/>
</dbReference>
<name>I3UMF3_9CAUD</name>
<evidence type="ECO:0000313" key="7">
    <source>
        <dbReference type="EMBL" id="AFK66668.1"/>
    </source>
</evidence>
<evidence type="ECO:0000259" key="6">
    <source>
        <dbReference type="Pfam" id="PF17289"/>
    </source>
</evidence>
<keyword evidence="3" id="KW-0067">ATP-binding</keyword>
<dbReference type="EMBL" id="HQ317390">
    <property type="protein sequence ID" value="AFK66668.1"/>
    <property type="molecule type" value="Genomic_DNA"/>
</dbReference>
<keyword evidence="8" id="KW-1185">Reference proteome</keyword>
<dbReference type="OrthoDB" id="19352at10239"/>
<keyword evidence="4" id="KW-0231">Viral genome packaging</keyword>
<gene>
    <name evidence="7" type="ORF">COPG_00072</name>
</gene>